<organism evidence="1 2">
    <name type="scientific">Datura stramonium</name>
    <name type="common">Jimsonweed</name>
    <name type="synonym">Common thornapple</name>
    <dbReference type="NCBI Taxonomy" id="4076"/>
    <lineage>
        <taxon>Eukaryota</taxon>
        <taxon>Viridiplantae</taxon>
        <taxon>Streptophyta</taxon>
        <taxon>Embryophyta</taxon>
        <taxon>Tracheophyta</taxon>
        <taxon>Spermatophyta</taxon>
        <taxon>Magnoliopsida</taxon>
        <taxon>eudicotyledons</taxon>
        <taxon>Gunneridae</taxon>
        <taxon>Pentapetalae</taxon>
        <taxon>asterids</taxon>
        <taxon>lamiids</taxon>
        <taxon>Solanales</taxon>
        <taxon>Solanaceae</taxon>
        <taxon>Solanoideae</taxon>
        <taxon>Datureae</taxon>
        <taxon>Datura</taxon>
    </lineage>
</organism>
<name>A0ABS8VIC7_DATST</name>
<accession>A0ABS8VIC7</accession>
<proteinExistence type="predicted"/>
<keyword evidence="2" id="KW-1185">Reference proteome</keyword>
<protein>
    <submittedName>
        <fullName evidence="1">Uncharacterized protein</fullName>
    </submittedName>
</protein>
<dbReference type="Proteomes" id="UP000823775">
    <property type="component" value="Unassembled WGS sequence"/>
</dbReference>
<evidence type="ECO:0000313" key="1">
    <source>
        <dbReference type="EMBL" id="MCD9646773.1"/>
    </source>
</evidence>
<evidence type="ECO:0000313" key="2">
    <source>
        <dbReference type="Proteomes" id="UP000823775"/>
    </source>
</evidence>
<sequence>MGGNSERTENEEEEFVLKKKMKGSNLVLLLCRSLTDGKLPWEELPMIPRLLRTERHSQNPSDKSDNCPSINGYTGYLEINLVQLSSLNSVAIMTDLRCQWKIDGSNKRYIVHTGSESSSIWTLTATELNSWTVIESQPTVKNRFSSISVRAPRPFLGLLNFVVEGCSSVCGLLYAGKDGKTGLVLAQLEEQEAVLYSRMAVVVVLSNGAP</sequence>
<comment type="caution">
    <text evidence="1">The sequence shown here is derived from an EMBL/GenBank/DDBJ whole genome shotgun (WGS) entry which is preliminary data.</text>
</comment>
<dbReference type="EMBL" id="JACEIK010004912">
    <property type="protein sequence ID" value="MCD9646773.1"/>
    <property type="molecule type" value="Genomic_DNA"/>
</dbReference>
<reference evidence="1 2" key="1">
    <citation type="journal article" date="2021" name="BMC Genomics">
        <title>Datura genome reveals duplications of psychoactive alkaloid biosynthetic genes and high mutation rate following tissue culture.</title>
        <authorList>
            <person name="Rajewski A."/>
            <person name="Carter-House D."/>
            <person name="Stajich J."/>
            <person name="Litt A."/>
        </authorList>
    </citation>
    <scope>NUCLEOTIDE SEQUENCE [LARGE SCALE GENOMIC DNA]</scope>
    <source>
        <strain evidence="1">AR-01</strain>
    </source>
</reference>
<gene>
    <name evidence="1" type="ORF">HAX54_036930</name>
</gene>